<dbReference type="RefSeq" id="WP_206843603.1">
    <property type="nucleotide sequence ID" value="NZ_CP065956.1"/>
</dbReference>
<dbReference type="EMBL" id="CP065956">
    <property type="protein sequence ID" value="QSR85951.1"/>
    <property type="molecule type" value="Genomic_DNA"/>
</dbReference>
<keyword evidence="2" id="KW-1185">Reference proteome</keyword>
<reference evidence="1 2" key="1">
    <citation type="submission" date="2020-12" db="EMBL/GenBank/DDBJ databases">
        <authorList>
            <person name="Awala S.I."/>
            <person name="Gwak J.-H."/>
            <person name="Kim S.-J."/>
            <person name="Rhee S.-K."/>
        </authorList>
    </citation>
    <scope>NUCLEOTIDE SEQUENCE [LARGE SCALE GENOMIC DNA]</scope>
    <source>
        <strain evidence="1 2">IT5</strain>
    </source>
</reference>
<accession>A0ABX7PTE4</accession>
<evidence type="ECO:0000313" key="2">
    <source>
        <dbReference type="Proteomes" id="UP000663088"/>
    </source>
</evidence>
<organism evidence="1 2">
    <name type="scientific">Candidatus Methylacidiphilum infernorum</name>
    <dbReference type="NCBI Taxonomy" id="511746"/>
    <lineage>
        <taxon>Bacteria</taxon>
        <taxon>Pseudomonadati</taxon>
        <taxon>Verrucomicrobiota</taxon>
        <taxon>Methylacidiphilae</taxon>
        <taxon>Methylacidiphilales</taxon>
        <taxon>Methylacidiphilaceae</taxon>
        <taxon>Methylacidiphilum (ex Ratnadevi et al. 2023)</taxon>
    </lineage>
</organism>
<gene>
    <name evidence="1" type="ORF">EM20IM_05350</name>
</gene>
<evidence type="ECO:0000313" key="1">
    <source>
        <dbReference type="EMBL" id="QSR85951.1"/>
    </source>
</evidence>
<protein>
    <submittedName>
        <fullName evidence="1">Uncharacterized protein</fullName>
    </submittedName>
</protein>
<sequence length="230" mass="26792">MIKGVPGITEKDLVILAQKLGKTQKEKIALYRLLKDEPESIEQIFDLEPIKRFVLDEPDLVSFSPQLYFQFLGRLVLGKRGLSSQELCLYIARLLFRFLKMESFYPFGRFESRRHFLRIFDLVVQLEKSAASSSQAFRLYHFIADYSLFVCGIFKENVERCWNGSPGIDFYEDIGSRSYARAAIYPEAKKNSLQGIFSFLSTAFKEVRVALNEIQEKFFHFTPVSFRFPD</sequence>
<name>A0ABX7PTE4_9BACT</name>
<proteinExistence type="predicted"/>
<dbReference type="Proteomes" id="UP000663088">
    <property type="component" value="Chromosome"/>
</dbReference>